<name>E9FSB7_DAPPU</name>
<reference evidence="1 2" key="1">
    <citation type="journal article" date="2011" name="Science">
        <title>The ecoresponsive genome of Daphnia pulex.</title>
        <authorList>
            <person name="Colbourne J.K."/>
            <person name="Pfrender M.E."/>
            <person name="Gilbert D."/>
            <person name="Thomas W.K."/>
            <person name="Tucker A."/>
            <person name="Oakley T.H."/>
            <person name="Tokishita S."/>
            <person name="Aerts A."/>
            <person name="Arnold G.J."/>
            <person name="Basu M.K."/>
            <person name="Bauer D.J."/>
            <person name="Caceres C.E."/>
            <person name="Carmel L."/>
            <person name="Casola C."/>
            <person name="Choi J.H."/>
            <person name="Detter J.C."/>
            <person name="Dong Q."/>
            <person name="Dusheyko S."/>
            <person name="Eads B.D."/>
            <person name="Frohlich T."/>
            <person name="Geiler-Samerotte K.A."/>
            <person name="Gerlach D."/>
            <person name="Hatcher P."/>
            <person name="Jogdeo S."/>
            <person name="Krijgsveld J."/>
            <person name="Kriventseva E.V."/>
            <person name="Kultz D."/>
            <person name="Laforsch C."/>
            <person name="Lindquist E."/>
            <person name="Lopez J."/>
            <person name="Manak J.R."/>
            <person name="Muller J."/>
            <person name="Pangilinan J."/>
            <person name="Patwardhan R.P."/>
            <person name="Pitluck S."/>
            <person name="Pritham E.J."/>
            <person name="Rechtsteiner A."/>
            <person name="Rho M."/>
            <person name="Rogozin I.B."/>
            <person name="Sakarya O."/>
            <person name="Salamov A."/>
            <person name="Schaack S."/>
            <person name="Shapiro H."/>
            <person name="Shiga Y."/>
            <person name="Skalitzky C."/>
            <person name="Smith Z."/>
            <person name="Souvorov A."/>
            <person name="Sung W."/>
            <person name="Tang Z."/>
            <person name="Tsuchiya D."/>
            <person name="Tu H."/>
            <person name="Vos H."/>
            <person name="Wang M."/>
            <person name="Wolf Y.I."/>
            <person name="Yamagata H."/>
            <person name="Yamada T."/>
            <person name="Ye Y."/>
            <person name="Shaw J.R."/>
            <person name="Andrews J."/>
            <person name="Crease T.J."/>
            <person name="Tang H."/>
            <person name="Lucas S.M."/>
            <person name="Robertson H.M."/>
            <person name="Bork P."/>
            <person name="Koonin E.V."/>
            <person name="Zdobnov E.M."/>
            <person name="Grigoriev I.V."/>
            <person name="Lynch M."/>
            <person name="Boore J.L."/>
        </authorList>
    </citation>
    <scope>NUCLEOTIDE SEQUENCE [LARGE SCALE GENOMIC DNA]</scope>
</reference>
<proteinExistence type="predicted"/>
<dbReference type="KEGG" id="dpx:DAPPUDRAFT_299859"/>
<organism evidence="1 2">
    <name type="scientific">Daphnia pulex</name>
    <name type="common">Water flea</name>
    <dbReference type="NCBI Taxonomy" id="6669"/>
    <lineage>
        <taxon>Eukaryota</taxon>
        <taxon>Metazoa</taxon>
        <taxon>Ecdysozoa</taxon>
        <taxon>Arthropoda</taxon>
        <taxon>Crustacea</taxon>
        <taxon>Branchiopoda</taxon>
        <taxon>Diplostraca</taxon>
        <taxon>Cladocera</taxon>
        <taxon>Anomopoda</taxon>
        <taxon>Daphniidae</taxon>
        <taxon>Daphnia</taxon>
    </lineage>
</organism>
<evidence type="ECO:0000313" key="1">
    <source>
        <dbReference type="EMBL" id="EFX90005.1"/>
    </source>
</evidence>
<dbReference type="Proteomes" id="UP000000305">
    <property type="component" value="Unassembled WGS sequence"/>
</dbReference>
<sequence length="116" mass="13928">MGGGREDGNFFRLTEKEFANRKPKHATIKKTEFESKRQREKITFVSIIPTEKHKQPKKFRNSECIATHGQVTIKIEKLYKRKCLSITRFFFFFFFLPSPQPIRKKRPPKCRQKHKN</sequence>
<accession>E9FSB7</accession>
<protein>
    <submittedName>
        <fullName evidence="1">Uncharacterized protein</fullName>
    </submittedName>
</protein>
<dbReference type="InParanoid" id="E9FSB7"/>
<dbReference type="EMBL" id="GL732523">
    <property type="protein sequence ID" value="EFX90005.1"/>
    <property type="molecule type" value="Genomic_DNA"/>
</dbReference>
<dbReference type="HOGENOM" id="CLU_2099277_0_0_1"/>
<gene>
    <name evidence="1" type="ORF">DAPPUDRAFT_299859</name>
</gene>
<dbReference type="AlphaFoldDB" id="E9FSB7"/>
<keyword evidence="2" id="KW-1185">Reference proteome</keyword>
<evidence type="ECO:0000313" key="2">
    <source>
        <dbReference type="Proteomes" id="UP000000305"/>
    </source>
</evidence>